<dbReference type="EMBL" id="CAICTM010000073">
    <property type="protein sequence ID" value="CAB9500043.1"/>
    <property type="molecule type" value="Genomic_DNA"/>
</dbReference>
<reference evidence="2" key="1">
    <citation type="submission" date="2020-06" db="EMBL/GenBank/DDBJ databases">
        <authorList>
            <consortium name="Plant Systems Biology data submission"/>
        </authorList>
    </citation>
    <scope>NUCLEOTIDE SEQUENCE</scope>
    <source>
        <strain evidence="2">D6</strain>
    </source>
</reference>
<name>A0A9N8DBN2_9STRA</name>
<proteinExistence type="predicted"/>
<evidence type="ECO:0000256" key="1">
    <source>
        <dbReference type="SAM" id="MobiDB-lite"/>
    </source>
</evidence>
<keyword evidence="3" id="KW-1185">Reference proteome</keyword>
<feature type="region of interest" description="Disordered" evidence="1">
    <location>
        <begin position="1"/>
        <end position="20"/>
    </location>
</feature>
<evidence type="ECO:0000313" key="2">
    <source>
        <dbReference type="EMBL" id="CAB9500043.1"/>
    </source>
</evidence>
<dbReference type="Proteomes" id="UP001153069">
    <property type="component" value="Unassembled WGS sequence"/>
</dbReference>
<organism evidence="2 3">
    <name type="scientific">Seminavis robusta</name>
    <dbReference type="NCBI Taxonomy" id="568900"/>
    <lineage>
        <taxon>Eukaryota</taxon>
        <taxon>Sar</taxon>
        <taxon>Stramenopiles</taxon>
        <taxon>Ochrophyta</taxon>
        <taxon>Bacillariophyta</taxon>
        <taxon>Bacillariophyceae</taxon>
        <taxon>Bacillariophycidae</taxon>
        <taxon>Naviculales</taxon>
        <taxon>Naviculaceae</taxon>
        <taxon>Seminavis</taxon>
    </lineage>
</organism>
<comment type="caution">
    <text evidence="2">The sequence shown here is derived from an EMBL/GenBank/DDBJ whole genome shotgun (WGS) entry which is preliminary data.</text>
</comment>
<gene>
    <name evidence="2" type="ORF">SEMRO_74_G040860.1</name>
</gene>
<sequence>MSAIRDAGAPERGQQEAEDAEAIDEAVAALAQHVMANPELQEAIVPLLPYVSRRVTLTNEEHQWAVAIKNAIVQTGEFTLTDFWYAQLAIIDKGDMRQRWKGPTKCNIF</sequence>
<evidence type="ECO:0000313" key="3">
    <source>
        <dbReference type="Proteomes" id="UP001153069"/>
    </source>
</evidence>
<protein>
    <submittedName>
        <fullName evidence="2">Uncharacterized protein</fullName>
    </submittedName>
</protein>
<accession>A0A9N8DBN2</accession>
<dbReference type="AlphaFoldDB" id="A0A9N8DBN2"/>